<evidence type="ECO:0000313" key="5">
    <source>
        <dbReference type="EMBL" id="KAJ8970797.1"/>
    </source>
</evidence>
<evidence type="ECO:0000256" key="4">
    <source>
        <dbReference type="SAM" id="Phobius"/>
    </source>
</evidence>
<sequence length="400" mass="46457">MKSDRVGKLVERWLLKEMSLLKKLTVNNMTTCFLLGTVSYLYDKMEIWIFLVATLYTLKAATNLQIAEHCGFHQSILKGRQLTCTNITQEYFQKLNVHLNQTHWLRCDNCNLTVLSETLFNMPPRNNISVLDLSNSRAQIVRKFAFGKFPLLKYLSVRNNSIESIDVMAFSGIKKLIQLDLSINNIRVLTNNMFSELENLDILSLNKNQIFHTQPEAFAVQYNFKPLTNLLDLQIRFNNLREIQTSSFNGLKNIKSLHLGDNHIHFVSPYGHMTNLKFLWLRDNDINNFTLDYKYEVQNSLVVLDLSNNNLTRFNFESLYDNIPNIKEIFLVCISDNCSFNATRNYMENICKNWVGTEVTFEDTSTDFTVDSFSKSVYSTVLMLNALLLIFVTFFNLLNL</sequence>
<keyword evidence="4" id="KW-0812">Transmembrane</keyword>
<evidence type="ECO:0000256" key="2">
    <source>
        <dbReference type="ARBA" id="ARBA00022729"/>
    </source>
</evidence>
<dbReference type="Proteomes" id="UP001162164">
    <property type="component" value="Unassembled WGS sequence"/>
</dbReference>
<keyword evidence="4" id="KW-0472">Membrane</keyword>
<evidence type="ECO:0000313" key="6">
    <source>
        <dbReference type="Proteomes" id="UP001162164"/>
    </source>
</evidence>
<keyword evidence="4" id="KW-1133">Transmembrane helix</keyword>
<dbReference type="EMBL" id="JAPWTJ010001574">
    <property type="protein sequence ID" value="KAJ8970797.1"/>
    <property type="molecule type" value="Genomic_DNA"/>
</dbReference>
<keyword evidence="3" id="KW-0677">Repeat</keyword>
<reference evidence="5" key="1">
    <citation type="journal article" date="2023" name="Insect Mol. Biol.">
        <title>Genome sequencing provides insights into the evolution of gene families encoding plant cell wall-degrading enzymes in longhorned beetles.</title>
        <authorList>
            <person name="Shin N.R."/>
            <person name="Okamura Y."/>
            <person name="Kirsch R."/>
            <person name="Pauchet Y."/>
        </authorList>
    </citation>
    <scope>NUCLEOTIDE SEQUENCE</scope>
    <source>
        <strain evidence="5">MMC_N1</strain>
    </source>
</reference>
<dbReference type="SMART" id="SM00369">
    <property type="entry name" value="LRR_TYP"/>
    <property type="match status" value="6"/>
</dbReference>
<dbReference type="PANTHER" id="PTHR24373:SF370">
    <property type="entry name" value="FISH-LIPS, ISOFORM E"/>
    <property type="match status" value="1"/>
</dbReference>
<evidence type="ECO:0000256" key="1">
    <source>
        <dbReference type="ARBA" id="ARBA00022614"/>
    </source>
</evidence>
<feature type="transmembrane region" description="Helical" evidence="4">
    <location>
        <begin position="377"/>
        <end position="398"/>
    </location>
</feature>
<dbReference type="SUPFAM" id="SSF52058">
    <property type="entry name" value="L domain-like"/>
    <property type="match status" value="1"/>
</dbReference>
<evidence type="ECO:0000256" key="3">
    <source>
        <dbReference type="ARBA" id="ARBA00022737"/>
    </source>
</evidence>
<keyword evidence="6" id="KW-1185">Reference proteome</keyword>
<dbReference type="InterPro" id="IPR050328">
    <property type="entry name" value="Dev_Immune_Receptor"/>
</dbReference>
<dbReference type="Pfam" id="PF13855">
    <property type="entry name" value="LRR_8"/>
    <property type="match status" value="2"/>
</dbReference>
<keyword evidence="1" id="KW-0433">Leucine-rich repeat</keyword>
<dbReference type="Gene3D" id="3.80.10.10">
    <property type="entry name" value="Ribonuclease Inhibitor"/>
    <property type="match status" value="2"/>
</dbReference>
<name>A0ABQ9J1H9_9CUCU</name>
<dbReference type="PANTHER" id="PTHR24373">
    <property type="entry name" value="SLIT RELATED LEUCINE-RICH REPEAT NEURONAL PROTEIN"/>
    <property type="match status" value="1"/>
</dbReference>
<dbReference type="InterPro" id="IPR032675">
    <property type="entry name" value="LRR_dom_sf"/>
</dbReference>
<gene>
    <name evidence="5" type="ORF">NQ317_015873</name>
</gene>
<protein>
    <submittedName>
        <fullName evidence="5">Uncharacterized protein</fullName>
    </submittedName>
</protein>
<comment type="caution">
    <text evidence="5">The sequence shown here is derived from an EMBL/GenBank/DDBJ whole genome shotgun (WGS) entry which is preliminary data.</text>
</comment>
<dbReference type="Pfam" id="PF00560">
    <property type="entry name" value="LRR_1"/>
    <property type="match status" value="1"/>
</dbReference>
<keyword evidence="2" id="KW-0732">Signal</keyword>
<organism evidence="5 6">
    <name type="scientific">Molorchus minor</name>
    <dbReference type="NCBI Taxonomy" id="1323400"/>
    <lineage>
        <taxon>Eukaryota</taxon>
        <taxon>Metazoa</taxon>
        <taxon>Ecdysozoa</taxon>
        <taxon>Arthropoda</taxon>
        <taxon>Hexapoda</taxon>
        <taxon>Insecta</taxon>
        <taxon>Pterygota</taxon>
        <taxon>Neoptera</taxon>
        <taxon>Endopterygota</taxon>
        <taxon>Coleoptera</taxon>
        <taxon>Polyphaga</taxon>
        <taxon>Cucujiformia</taxon>
        <taxon>Chrysomeloidea</taxon>
        <taxon>Cerambycidae</taxon>
        <taxon>Lamiinae</taxon>
        <taxon>Monochamini</taxon>
        <taxon>Molorchus</taxon>
    </lineage>
</organism>
<dbReference type="InterPro" id="IPR001611">
    <property type="entry name" value="Leu-rich_rpt"/>
</dbReference>
<dbReference type="InterPro" id="IPR003591">
    <property type="entry name" value="Leu-rich_rpt_typical-subtyp"/>
</dbReference>
<proteinExistence type="predicted"/>
<dbReference type="PROSITE" id="PS51450">
    <property type="entry name" value="LRR"/>
    <property type="match status" value="1"/>
</dbReference>
<accession>A0ABQ9J1H9</accession>